<feature type="compositionally biased region" description="Low complexity" evidence="8">
    <location>
        <begin position="834"/>
        <end position="851"/>
    </location>
</feature>
<dbReference type="InterPro" id="IPR054711">
    <property type="entry name" value="eIF3a_PCI_TPR-like"/>
</dbReference>
<proteinExistence type="inferred from homology"/>
<comment type="caution">
    <text evidence="10">The sequence shown here is derived from an EMBL/GenBank/DDBJ whole genome shotgun (WGS) entry which is preliminary data.</text>
</comment>
<dbReference type="FunFam" id="1.25.40.860:FF:000003">
    <property type="entry name" value="Eukaryotic translation initiation factor 3 subunit A"/>
    <property type="match status" value="1"/>
</dbReference>
<keyword evidence="11" id="KW-1185">Reference proteome</keyword>
<evidence type="ECO:0000256" key="8">
    <source>
        <dbReference type="SAM" id="MobiDB-lite"/>
    </source>
</evidence>
<dbReference type="GO" id="GO:0001732">
    <property type="term" value="P:formation of cytoplasmic translation initiation complex"/>
    <property type="evidence" value="ECO:0007669"/>
    <property type="project" value="UniProtKB-UniRule"/>
</dbReference>
<feature type="compositionally biased region" description="Basic and acidic residues" evidence="8">
    <location>
        <begin position="805"/>
        <end position="833"/>
    </location>
</feature>
<protein>
    <recommendedName>
        <fullName evidence="7">Eukaryotic translation initiation factor 3 subunit A</fullName>
        <shortName evidence="7">eIF3a</shortName>
    </recommendedName>
    <alternativeName>
        <fullName evidence="7">Eukaryotic translation initiation factor 3 110 kDa subunit homolog</fullName>
        <shortName evidence="7">eIF3 p110</shortName>
    </alternativeName>
    <alternativeName>
        <fullName evidence="7">Translation initiation factor eIF3, p110 subunit homolog</fullName>
    </alternativeName>
</protein>
<name>A0AAD5UN19_9FUNG</name>
<comment type="subcellular location">
    <subcellularLocation>
        <location evidence="1 7">Cytoplasm</location>
    </subcellularLocation>
</comment>
<feature type="compositionally biased region" description="Basic and acidic residues" evidence="8">
    <location>
        <begin position="901"/>
        <end position="921"/>
    </location>
</feature>
<feature type="domain" description="PCI" evidence="9">
    <location>
        <begin position="315"/>
        <end position="493"/>
    </location>
</feature>
<dbReference type="PROSITE" id="PS50250">
    <property type="entry name" value="PCI"/>
    <property type="match status" value="1"/>
</dbReference>
<dbReference type="GO" id="GO:0033290">
    <property type="term" value="C:eukaryotic 48S preinitiation complex"/>
    <property type="evidence" value="ECO:0007669"/>
    <property type="project" value="UniProtKB-UniRule"/>
</dbReference>
<dbReference type="GO" id="GO:0043614">
    <property type="term" value="C:multi-eIF complex"/>
    <property type="evidence" value="ECO:0007669"/>
    <property type="project" value="TreeGrafter"/>
</dbReference>
<gene>
    <name evidence="7 10" type="primary">TIF32</name>
    <name evidence="10" type="ORF">HK103_000102</name>
</gene>
<evidence type="ECO:0000256" key="3">
    <source>
        <dbReference type="ARBA" id="ARBA00022540"/>
    </source>
</evidence>
<reference evidence="10" key="1">
    <citation type="submission" date="2020-05" db="EMBL/GenBank/DDBJ databases">
        <title>Phylogenomic resolution of chytrid fungi.</title>
        <authorList>
            <person name="Stajich J.E."/>
            <person name="Amses K."/>
            <person name="Simmons R."/>
            <person name="Seto K."/>
            <person name="Myers J."/>
            <person name="Bonds A."/>
            <person name="Quandt C.A."/>
            <person name="Barry K."/>
            <person name="Liu P."/>
            <person name="Grigoriev I."/>
            <person name="Longcore J.E."/>
            <person name="James T.Y."/>
        </authorList>
    </citation>
    <scope>NUCLEOTIDE SEQUENCE</scope>
    <source>
        <strain evidence="10">PLAUS21</strain>
    </source>
</reference>
<dbReference type="InterPro" id="IPR027512">
    <property type="entry name" value="EIF3A"/>
</dbReference>
<dbReference type="GO" id="GO:0003743">
    <property type="term" value="F:translation initiation factor activity"/>
    <property type="evidence" value="ECO:0007669"/>
    <property type="project" value="UniProtKB-UniRule"/>
</dbReference>
<dbReference type="PANTHER" id="PTHR14005:SF0">
    <property type="entry name" value="EUKARYOTIC TRANSLATION INITIATION FACTOR 3 SUBUNIT A"/>
    <property type="match status" value="1"/>
</dbReference>
<comment type="function">
    <text evidence="7">RNA-binding component of the eukaryotic translation initiation factor 3 (eIF-3) complex, which is involved in protein synthesis of a specialized repertoire of mRNAs and, together with other initiation factors, stimulates binding of mRNA and methionyl-tRNAi to the 40S ribosome. The eIF-3 complex specifically targets and initiates translation of a subset of mRNAs involved in cell proliferation.</text>
</comment>
<evidence type="ECO:0000313" key="11">
    <source>
        <dbReference type="Proteomes" id="UP001210925"/>
    </source>
</evidence>
<feature type="compositionally biased region" description="Basic and acidic residues" evidence="8">
    <location>
        <begin position="937"/>
        <end position="950"/>
    </location>
</feature>
<organism evidence="10 11">
    <name type="scientific">Boothiomyces macroporosus</name>
    <dbReference type="NCBI Taxonomy" id="261099"/>
    <lineage>
        <taxon>Eukaryota</taxon>
        <taxon>Fungi</taxon>
        <taxon>Fungi incertae sedis</taxon>
        <taxon>Chytridiomycota</taxon>
        <taxon>Chytridiomycota incertae sedis</taxon>
        <taxon>Chytridiomycetes</taxon>
        <taxon>Rhizophydiales</taxon>
        <taxon>Terramycetaceae</taxon>
        <taxon>Boothiomyces</taxon>
    </lineage>
</organism>
<evidence type="ECO:0000256" key="1">
    <source>
        <dbReference type="ARBA" id="ARBA00004496"/>
    </source>
</evidence>
<dbReference type="HAMAP" id="MF_03000">
    <property type="entry name" value="eIF3a"/>
    <property type="match status" value="1"/>
</dbReference>
<dbReference type="GO" id="GO:0071541">
    <property type="term" value="C:eukaryotic translation initiation factor 3 complex, eIF3m"/>
    <property type="evidence" value="ECO:0007669"/>
    <property type="project" value="TreeGrafter"/>
</dbReference>
<evidence type="ECO:0000259" key="9">
    <source>
        <dbReference type="PROSITE" id="PS50250"/>
    </source>
</evidence>
<keyword evidence="5 7" id="KW-0648">Protein biosynthesis</keyword>
<dbReference type="FunFam" id="4.10.860.10:FF:000001">
    <property type="entry name" value="Eukaryotic translation initiation factor 3 subunit A"/>
    <property type="match status" value="1"/>
</dbReference>
<feature type="region of interest" description="Disordered" evidence="8">
    <location>
        <begin position="805"/>
        <end position="950"/>
    </location>
</feature>
<dbReference type="Pfam" id="PF01399">
    <property type="entry name" value="PCI"/>
    <property type="match status" value="1"/>
</dbReference>
<evidence type="ECO:0000313" key="10">
    <source>
        <dbReference type="EMBL" id="KAJ3262573.1"/>
    </source>
</evidence>
<sequence length="950" mass="108463">MAPFQKPENALKRAEELVAVSQHSSALTLLHEIILSKRARATPLPTLEPIVLKFIELCVLLGKGKLAREGLFQYKNIAQNTTVATIDLVIKKFLELAKDRLEKAKKKANQINLTNIDDLEAAETPESLMMNTLSNEQSKDRTDRQVVTPWLRFLWEAYRTALDTLRNNARLEGVYQEVANEAFAFCLKYDRKTEFRRLCETLRQHIGSVAKYAHQPFAIDLNEPETLRRHLETRFNQLNSAAELELWQEGFRSVEDIYNLLEASKKAPKLYMMANYYEKLAKILMVGENYLYHSAAFFKYLSIMAKKTDLTQDASSRLASTFLVSALAIPIINSGNVEDEKAKNNRLTSLLHVNQVPSRESLLQHALAKNLFSQVSPQIKELYELLEVQFHPLSICQKIAPIIKSFAAKGNEHLSRYVKPLHQVILTRLLQQLSQVYSTIKIETVVKLTAFPAPYNYDAHHIENFVMNGCKRGEFSIRINHQTKSLIFDSNILEATDSCIEAKLHSLPADPVILQLQQFAKRLQQAVAVVNPSVAEEIIQSRRTLFEIAAQNIDADRREVLYRKSLIELKKQKKEEDLANQERLRQQKAIELQAAEAARLAELEKKFAADRLEQQRKEIERAEAQKLAEKLAGELREKNVKIKDDEILDTNKLMELQVQQIEKEKRELAIKTKNILKKVDHTERASRLLEIPLLAADYEKQQIRDKEAYEIKVKTLQETAVEKYKKNMEMKERVSKMLEDYNAHKAVLVAARDEHYNKLIAEASEKIEAAKAKRIAEHKEKLEREEKAKEAARIAAEKLAAEKKLREEAAAERQRKLDEQTRKQREREAEIEAKMAAQAAPPAAPKVGAWKPSRRTETPASAPPPSAPTPAWRRSENPPPPRKIPDSAPGRPNTFGSSRPPARDGESRRPGENPPQRRTDAPPRAGDAPSRPIIGEGKWRQRAAEKKNQQ</sequence>
<dbReference type="AlphaFoldDB" id="A0AAD5UN19"/>
<evidence type="ECO:0000256" key="5">
    <source>
        <dbReference type="ARBA" id="ARBA00022917"/>
    </source>
</evidence>
<dbReference type="EMBL" id="JADGKB010000001">
    <property type="protein sequence ID" value="KAJ3262573.1"/>
    <property type="molecule type" value="Genomic_DNA"/>
</dbReference>
<comment type="subunit">
    <text evidence="7">Component of the eukaryotic translation initiation factor 3 (eIF-3) complex.</text>
</comment>
<dbReference type="GO" id="GO:0003729">
    <property type="term" value="F:mRNA binding"/>
    <property type="evidence" value="ECO:0007669"/>
    <property type="project" value="TreeGrafter"/>
</dbReference>
<keyword evidence="6 7" id="KW-0175">Coiled coil</keyword>
<accession>A0AAD5UN19</accession>
<evidence type="ECO:0000256" key="7">
    <source>
        <dbReference type="HAMAP-Rule" id="MF_03000"/>
    </source>
</evidence>
<evidence type="ECO:0000256" key="2">
    <source>
        <dbReference type="ARBA" id="ARBA00022490"/>
    </source>
</evidence>
<dbReference type="PANTHER" id="PTHR14005">
    <property type="entry name" value="EUKARYOTIC TRANSLATION INITIATION FACTOR 3, THETA SUBUNIT"/>
    <property type="match status" value="1"/>
</dbReference>
<dbReference type="Gene3D" id="1.25.40.860">
    <property type="match status" value="1"/>
</dbReference>
<dbReference type="Gene3D" id="4.10.860.10">
    <property type="entry name" value="UVR domain"/>
    <property type="match status" value="1"/>
</dbReference>
<dbReference type="InterPro" id="IPR000717">
    <property type="entry name" value="PCI_dom"/>
</dbReference>
<comment type="similarity">
    <text evidence="7">Belongs to the eIF-3 subunit A family.</text>
</comment>
<dbReference type="GO" id="GO:0071540">
    <property type="term" value="C:eukaryotic translation initiation factor 3 complex, eIF3e"/>
    <property type="evidence" value="ECO:0007669"/>
    <property type="project" value="TreeGrafter"/>
</dbReference>
<dbReference type="Pfam" id="PF22591">
    <property type="entry name" value="eIF3a_PCI_TPR-like"/>
    <property type="match status" value="1"/>
</dbReference>
<dbReference type="GO" id="GO:0016282">
    <property type="term" value="C:eukaryotic 43S preinitiation complex"/>
    <property type="evidence" value="ECO:0007669"/>
    <property type="project" value="UniProtKB-UniRule"/>
</dbReference>
<dbReference type="SMART" id="SM00088">
    <property type="entry name" value="PINT"/>
    <property type="match status" value="1"/>
</dbReference>
<feature type="coiled-coil region" evidence="7">
    <location>
        <begin position="564"/>
        <end position="678"/>
    </location>
</feature>
<keyword evidence="4 7" id="KW-0694">RNA-binding</keyword>
<evidence type="ECO:0000256" key="6">
    <source>
        <dbReference type="ARBA" id="ARBA00023054"/>
    </source>
</evidence>
<keyword evidence="3 7" id="KW-0396">Initiation factor</keyword>
<keyword evidence="2 7" id="KW-0963">Cytoplasm</keyword>
<dbReference type="Proteomes" id="UP001210925">
    <property type="component" value="Unassembled WGS sequence"/>
</dbReference>
<evidence type="ECO:0000256" key="4">
    <source>
        <dbReference type="ARBA" id="ARBA00022884"/>
    </source>
</evidence>
<dbReference type="GO" id="GO:0002188">
    <property type="term" value="P:translation reinitiation"/>
    <property type="evidence" value="ECO:0007669"/>
    <property type="project" value="TreeGrafter"/>
</dbReference>